<dbReference type="InterPro" id="IPR053219">
    <property type="entry name" value="GPCR_Dmsr-1"/>
</dbReference>
<dbReference type="PANTHER" id="PTHR46273:SF4">
    <property type="entry name" value="AT19640P"/>
    <property type="match status" value="1"/>
</dbReference>
<evidence type="ECO:0000256" key="3">
    <source>
        <dbReference type="ARBA" id="ARBA00022692"/>
    </source>
</evidence>
<proteinExistence type="inferred from homology"/>
<dbReference type="GO" id="GO:0008528">
    <property type="term" value="F:G protein-coupled peptide receptor activity"/>
    <property type="evidence" value="ECO:0007669"/>
    <property type="project" value="InterPro"/>
</dbReference>
<dbReference type="SUPFAM" id="SSF81321">
    <property type="entry name" value="Family A G protein-coupled receptor-like"/>
    <property type="match status" value="1"/>
</dbReference>
<dbReference type="GeneID" id="114326085"/>
<evidence type="ECO:0000259" key="7">
    <source>
        <dbReference type="PROSITE" id="PS50262"/>
    </source>
</evidence>
<organism evidence="10">
    <name type="scientific">Diabrotica virgifera virgifera</name>
    <name type="common">western corn rootworm</name>
    <dbReference type="NCBI Taxonomy" id="50390"/>
    <lineage>
        <taxon>Eukaryota</taxon>
        <taxon>Metazoa</taxon>
        <taxon>Ecdysozoa</taxon>
        <taxon>Arthropoda</taxon>
        <taxon>Hexapoda</taxon>
        <taxon>Insecta</taxon>
        <taxon>Pterygota</taxon>
        <taxon>Neoptera</taxon>
        <taxon>Endopterygota</taxon>
        <taxon>Coleoptera</taxon>
        <taxon>Polyphaga</taxon>
        <taxon>Cucujiformia</taxon>
        <taxon>Chrysomeloidea</taxon>
        <taxon>Chrysomelidae</taxon>
        <taxon>Galerucinae</taxon>
        <taxon>Diabroticina</taxon>
        <taxon>Diabroticites</taxon>
        <taxon>Diabrotica</taxon>
    </lineage>
</organism>
<dbReference type="EnsemblMetazoa" id="XM_028274306.2">
    <property type="protein sequence ID" value="XP_028130107.1"/>
    <property type="gene ID" value="LOC114326085"/>
</dbReference>
<dbReference type="InterPro" id="IPR017452">
    <property type="entry name" value="GPCR_Rhodpsn_7TM"/>
</dbReference>
<dbReference type="PROSITE" id="PS50262">
    <property type="entry name" value="G_PROTEIN_RECEP_F1_2"/>
    <property type="match status" value="1"/>
</dbReference>
<feature type="transmembrane region" description="Helical" evidence="6">
    <location>
        <begin position="143"/>
        <end position="162"/>
    </location>
</feature>
<evidence type="ECO:0000256" key="4">
    <source>
        <dbReference type="ARBA" id="ARBA00022989"/>
    </source>
</evidence>
<evidence type="ECO:0000256" key="2">
    <source>
        <dbReference type="ARBA" id="ARBA00010663"/>
    </source>
</evidence>
<feature type="transmembrane region" description="Helical" evidence="6">
    <location>
        <begin position="279"/>
        <end position="301"/>
    </location>
</feature>
<sequence length="325" mass="37519">MNETAKYCNLTGFQRSYGEIHGPLSIIVCVLGSIANILNICVLTRKEMRCSTNLILTGLAVADLLVMIDYIPFSYHSYFNLDKRKYVSYFSYEWAVFTIFHAHFSQLFHFISCCLTVMLALWRYLTIKNPPITKFWADLKKTIYVIISSYIFCAIVCIPLYLSVTIQEYDAKTDVNGKIIKPLSNQTDFYVNNTKYIVQYVNESYSRLVFWLYTVVIKLVPCVLLTILSTKLILVLLETKKRKNRLLQNRLNLNNLDSDAKPIMNHKVKKDKQADRTSGMLVTVLLLFLITEFPQAILGLLSATMESSFNIECYIPLGEFFLIFL</sequence>
<dbReference type="InterPro" id="IPR019427">
    <property type="entry name" value="7TM_GPCR_serpentine_rcpt_Srw"/>
</dbReference>
<reference evidence="10" key="1">
    <citation type="submission" date="2025-04" db="UniProtKB">
        <authorList>
            <consortium name="RefSeq"/>
        </authorList>
    </citation>
    <scope>IDENTIFICATION</scope>
    <source>
        <tissue evidence="10">Whole insect</tissue>
    </source>
</reference>
<dbReference type="Pfam" id="PF10324">
    <property type="entry name" value="7TM_GPCR_Srw"/>
    <property type="match status" value="1"/>
</dbReference>
<gene>
    <name evidence="10" type="primary">LOC114326085</name>
</gene>
<feature type="transmembrane region" description="Helical" evidence="6">
    <location>
        <begin position="210"/>
        <end position="237"/>
    </location>
</feature>
<dbReference type="InterPro" id="IPR000276">
    <property type="entry name" value="GPCR_Rhodpsn"/>
</dbReference>
<protein>
    <submittedName>
        <fullName evidence="10">Neuropeptide receptor 22-like</fullName>
    </submittedName>
</protein>
<dbReference type="InParanoid" id="A0A6P7F5H3"/>
<dbReference type="Proteomes" id="UP001652700">
    <property type="component" value="Unplaced"/>
</dbReference>
<evidence type="ECO:0000256" key="5">
    <source>
        <dbReference type="ARBA" id="ARBA00023136"/>
    </source>
</evidence>
<evidence type="ECO:0000256" key="1">
    <source>
        <dbReference type="ARBA" id="ARBA00004370"/>
    </source>
</evidence>
<evidence type="ECO:0000313" key="10">
    <source>
        <dbReference type="RefSeq" id="XP_028130107.1"/>
    </source>
</evidence>
<comment type="similarity">
    <text evidence="2">Belongs to the G-protein coupled receptor 1 family.</text>
</comment>
<comment type="subcellular location">
    <subcellularLocation>
        <location evidence="1">Membrane</location>
    </subcellularLocation>
</comment>
<evidence type="ECO:0000313" key="8">
    <source>
        <dbReference type="EnsemblMetazoa" id="XP_028130107.1"/>
    </source>
</evidence>
<dbReference type="GO" id="GO:0005886">
    <property type="term" value="C:plasma membrane"/>
    <property type="evidence" value="ECO:0007669"/>
    <property type="project" value="TreeGrafter"/>
</dbReference>
<evidence type="ECO:0000256" key="6">
    <source>
        <dbReference type="SAM" id="Phobius"/>
    </source>
</evidence>
<dbReference type="Gene3D" id="1.20.1070.10">
    <property type="entry name" value="Rhodopsin 7-helix transmembrane proteins"/>
    <property type="match status" value="1"/>
</dbReference>
<keyword evidence="3 6" id="KW-0812">Transmembrane</keyword>
<feature type="domain" description="G-protein coupled receptors family 1 profile" evidence="7">
    <location>
        <begin position="35"/>
        <end position="325"/>
    </location>
</feature>
<dbReference type="PRINTS" id="PR00237">
    <property type="entry name" value="GPCRRHODOPSN"/>
</dbReference>
<feature type="transmembrane region" description="Helical" evidence="6">
    <location>
        <begin position="20"/>
        <end position="42"/>
    </location>
</feature>
<dbReference type="AlphaFoldDB" id="A0A6P7F5H3"/>
<dbReference type="PANTHER" id="PTHR46273">
    <property type="entry name" value="MYOSUPPRESSIN RECEPTOR 1, ISOFORM B-RELATED"/>
    <property type="match status" value="1"/>
</dbReference>
<keyword evidence="9" id="KW-1185">Reference proteome</keyword>
<dbReference type="KEGG" id="dvv:114326085"/>
<evidence type="ECO:0000313" key="9">
    <source>
        <dbReference type="Proteomes" id="UP001652700"/>
    </source>
</evidence>
<feature type="transmembrane region" description="Helical" evidence="6">
    <location>
        <begin position="54"/>
        <end position="75"/>
    </location>
</feature>
<name>A0A6P7F5H3_DIAVI</name>
<reference evidence="8" key="2">
    <citation type="submission" date="2025-05" db="UniProtKB">
        <authorList>
            <consortium name="EnsemblMetazoa"/>
        </authorList>
    </citation>
    <scope>IDENTIFICATION</scope>
</reference>
<dbReference type="RefSeq" id="XP_028130107.1">
    <property type="nucleotide sequence ID" value="XM_028274306.1"/>
</dbReference>
<dbReference type="OrthoDB" id="5864054at2759"/>
<keyword evidence="4 6" id="KW-1133">Transmembrane helix</keyword>
<dbReference type="CDD" id="cd14978">
    <property type="entry name" value="7tmA_FMRFamide_R-like"/>
    <property type="match status" value="1"/>
</dbReference>
<accession>A0A6P7F5H3</accession>
<keyword evidence="5 6" id="KW-0472">Membrane</keyword>
<feature type="transmembrane region" description="Helical" evidence="6">
    <location>
        <begin position="95"/>
        <end position="122"/>
    </location>
</feature>